<evidence type="ECO:0000256" key="7">
    <source>
        <dbReference type="HAMAP-Rule" id="MF_00210"/>
    </source>
</evidence>
<dbReference type="Pfam" id="PF00275">
    <property type="entry name" value="EPSP_synthase"/>
    <property type="match status" value="2"/>
</dbReference>
<feature type="binding site" evidence="7">
    <location>
        <position position="388"/>
    </location>
    <ligand>
        <name>phosphoenolpyruvate</name>
        <dbReference type="ChEBI" id="CHEBI:58702"/>
    </ligand>
</feature>
<evidence type="ECO:0000256" key="3">
    <source>
        <dbReference type="ARBA" id="ARBA00022605"/>
    </source>
</evidence>
<evidence type="ECO:0000256" key="4">
    <source>
        <dbReference type="ARBA" id="ARBA00022679"/>
    </source>
</evidence>
<comment type="catalytic activity">
    <reaction evidence="6">
        <text>3-phosphoshikimate + phosphoenolpyruvate = 5-O-(1-carboxyvinyl)-3-phosphoshikimate + phosphate</text>
        <dbReference type="Rhea" id="RHEA:21256"/>
        <dbReference type="ChEBI" id="CHEBI:43474"/>
        <dbReference type="ChEBI" id="CHEBI:57701"/>
        <dbReference type="ChEBI" id="CHEBI:58702"/>
        <dbReference type="ChEBI" id="CHEBI:145989"/>
        <dbReference type="EC" id="2.5.1.19"/>
    </reaction>
    <physiologicalReaction direction="left-to-right" evidence="6">
        <dbReference type="Rhea" id="RHEA:21257"/>
    </physiologicalReaction>
</comment>
<feature type="binding site" evidence="7">
    <location>
        <position position="97"/>
    </location>
    <ligand>
        <name>phosphoenolpyruvate</name>
        <dbReference type="ChEBI" id="CHEBI:58702"/>
    </ligand>
</feature>
<feature type="binding site" evidence="7">
    <location>
        <position position="21"/>
    </location>
    <ligand>
        <name>phosphoenolpyruvate</name>
        <dbReference type="ChEBI" id="CHEBI:58702"/>
    </ligand>
</feature>
<dbReference type="CDD" id="cd01556">
    <property type="entry name" value="EPSP_synthase"/>
    <property type="match status" value="1"/>
</dbReference>
<feature type="binding site" evidence="7">
    <location>
        <position position="145"/>
    </location>
    <ligand>
        <name>phosphoenolpyruvate</name>
        <dbReference type="ChEBI" id="CHEBI:58702"/>
    </ligand>
</feature>
<evidence type="ECO:0000313" key="10">
    <source>
        <dbReference type="Proteomes" id="UP000178485"/>
    </source>
</evidence>
<comment type="subcellular location">
    <subcellularLocation>
        <location evidence="7">Cytoplasm</location>
    </subcellularLocation>
</comment>
<keyword evidence="5 7" id="KW-0057">Aromatic amino acid biosynthesis</keyword>
<dbReference type="PANTHER" id="PTHR21090:SF5">
    <property type="entry name" value="PENTAFUNCTIONAL AROM POLYPEPTIDE"/>
    <property type="match status" value="1"/>
</dbReference>
<evidence type="ECO:0000313" key="9">
    <source>
        <dbReference type="EMBL" id="SCM55519.1"/>
    </source>
</evidence>
<feature type="binding site" evidence="7">
    <location>
        <position position="171"/>
    </location>
    <ligand>
        <name>3-phosphoshikimate</name>
        <dbReference type="ChEBI" id="CHEBI:145989"/>
    </ligand>
</feature>
<evidence type="ECO:0000259" key="8">
    <source>
        <dbReference type="Pfam" id="PF00275"/>
    </source>
</evidence>
<evidence type="ECO:0000256" key="1">
    <source>
        <dbReference type="ARBA" id="ARBA00004811"/>
    </source>
</evidence>
<proteinExistence type="inferred from homology"/>
<dbReference type="HAMAP" id="MF_00210">
    <property type="entry name" value="EPSP_synth"/>
    <property type="match status" value="1"/>
</dbReference>
<comment type="function">
    <text evidence="7">Catalyzes the transfer of the enolpyruvyl moiety of phosphoenolpyruvate (PEP) to the 5-hydroxyl of shikimate-3-phosphate (S3P) to produce enolpyruvyl shikimate-3-phosphate and inorganic phosphate.</text>
</comment>
<dbReference type="STRING" id="1642646.ING2E5A_0431"/>
<feature type="active site" description="Proton acceptor" evidence="7">
    <location>
        <position position="287"/>
    </location>
</feature>
<comment type="caution">
    <text evidence="7">Lacks conserved residue(s) required for the propagation of feature annotation.</text>
</comment>
<dbReference type="InterPro" id="IPR001986">
    <property type="entry name" value="Enolpyruvate_Tfrase_dom"/>
</dbReference>
<dbReference type="EMBL" id="LT608328">
    <property type="protein sequence ID" value="SCM55519.1"/>
    <property type="molecule type" value="Genomic_DNA"/>
</dbReference>
<dbReference type="InterPro" id="IPR023193">
    <property type="entry name" value="EPSP_synthase_CS"/>
</dbReference>
<dbReference type="GO" id="GO:0009423">
    <property type="term" value="P:chorismate biosynthetic process"/>
    <property type="evidence" value="ECO:0007669"/>
    <property type="project" value="UniProtKB-UniRule"/>
</dbReference>
<name>A0A1G4G411_9BACT</name>
<comment type="pathway">
    <text evidence="1 7">Metabolic intermediate biosynthesis; chorismate biosynthesis; chorismate from D-erythrose 4-phosphate and phosphoenolpyruvate: step 6/7.</text>
</comment>
<feature type="binding site" evidence="7">
    <location>
        <position position="318"/>
    </location>
    <ligand>
        <name>phosphoenolpyruvate</name>
        <dbReference type="ChEBI" id="CHEBI:58702"/>
    </ligand>
</feature>
<dbReference type="InterPro" id="IPR036968">
    <property type="entry name" value="Enolpyruvate_Tfrase_sf"/>
</dbReference>
<organism evidence="9 10">
    <name type="scientific">Petrimonas mucosa</name>
    <dbReference type="NCBI Taxonomy" id="1642646"/>
    <lineage>
        <taxon>Bacteria</taxon>
        <taxon>Pseudomonadati</taxon>
        <taxon>Bacteroidota</taxon>
        <taxon>Bacteroidia</taxon>
        <taxon>Bacteroidales</taxon>
        <taxon>Dysgonomonadaceae</taxon>
        <taxon>Petrimonas</taxon>
    </lineage>
</organism>
<comment type="subunit">
    <text evidence="7">Monomer.</text>
</comment>
<dbReference type="EC" id="2.5.1.19" evidence="7"/>
<sequence>MQYRIHPPETLKATVNLPASKSISNRVLILNALSLNTEPVENLSDCEDTQVIIDAFNSKSNLFDVKGAGTAMRFLTAFLAGMDGEWIVQGSKRMHERPIYPLVDTLKSIGADIEYLKNEGYPPLKIKGKRLSGGEVQVPGNISSQFISALMMVAPTMEKGLIINIQDEIISKPYIVLTAKLMEEYGVHLKWEGNRIRIKPQSYKPVSFKVESDWSAASYWYAMASLSAQAEVTLLGLYPNSCQGDANLVNLFKDLGVSTEFVSNGVVIRKKGRPIKKFFHNFIYEPDLAQTFVAACCFQHVPFIFSGLQSLRIKETDRIAALRREMKKLGFVLRETDSEMLEWDGECCFVEENAVMDTYDDHRMAMSLALAAIPFKSVTMNDPQVVSKSYPNFWEDLRKAGFRIEEIG</sequence>
<feature type="binding site" evidence="7">
    <location>
        <position position="26"/>
    </location>
    <ligand>
        <name>3-phosphoshikimate</name>
        <dbReference type="ChEBI" id="CHEBI:145989"/>
    </ligand>
</feature>
<dbReference type="InterPro" id="IPR013792">
    <property type="entry name" value="RNA3'P_cycl/enolpyr_Trfase_a/b"/>
</dbReference>
<feature type="binding site" evidence="7">
    <location>
        <position position="363"/>
    </location>
    <ligand>
        <name>phosphoenolpyruvate</name>
        <dbReference type="ChEBI" id="CHEBI:58702"/>
    </ligand>
</feature>
<protein>
    <recommendedName>
        <fullName evidence="7">3-phosphoshikimate 1-carboxyvinyltransferase</fullName>
        <ecNumber evidence="7">2.5.1.19</ecNumber>
    </recommendedName>
    <alternativeName>
        <fullName evidence="7">5-enolpyruvylshikimate-3-phosphate synthase</fullName>
        <shortName evidence="7">EPSP synthase</shortName>
        <shortName evidence="7">EPSPS</shortName>
    </alternativeName>
</protein>
<dbReference type="GO" id="GO:0005737">
    <property type="term" value="C:cytoplasm"/>
    <property type="evidence" value="ECO:0007669"/>
    <property type="project" value="UniProtKB-SubCell"/>
</dbReference>
<dbReference type="GO" id="GO:0008652">
    <property type="term" value="P:amino acid biosynthetic process"/>
    <property type="evidence" value="ECO:0007669"/>
    <property type="project" value="UniProtKB-KW"/>
</dbReference>
<keyword evidence="3 7" id="KW-0028">Amino-acid biosynthesis</keyword>
<keyword evidence="4 7" id="KW-0808">Transferase</keyword>
<feature type="binding site" evidence="7">
    <location>
        <position position="69"/>
    </location>
    <ligand>
        <name>phosphoenolpyruvate</name>
        <dbReference type="ChEBI" id="CHEBI:58702"/>
    </ligand>
</feature>
<feature type="binding site" evidence="7">
    <location>
        <position position="144"/>
    </location>
    <ligand>
        <name>3-phosphoshikimate</name>
        <dbReference type="ChEBI" id="CHEBI:145989"/>
    </ligand>
</feature>
<dbReference type="KEGG" id="pmuc:ING2E5A_0431"/>
<accession>A0A1G4G411</accession>
<evidence type="ECO:0000256" key="6">
    <source>
        <dbReference type="ARBA" id="ARBA00044633"/>
    </source>
</evidence>
<dbReference type="Gene3D" id="3.65.10.10">
    <property type="entry name" value="Enolpyruvate transferase domain"/>
    <property type="match status" value="4"/>
</dbReference>
<dbReference type="RefSeq" id="WP_071135978.1">
    <property type="nucleotide sequence ID" value="NZ_DUQN01000067.1"/>
</dbReference>
<comment type="similarity">
    <text evidence="2 7">Belongs to the EPSP synthase family.</text>
</comment>
<dbReference type="PIRSF" id="PIRSF000505">
    <property type="entry name" value="EPSPS"/>
    <property type="match status" value="1"/>
</dbReference>
<feature type="binding site" evidence="7">
    <location>
        <position position="287"/>
    </location>
    <ligand>
        <name>3-phosphoshikimate</name>
        <dbReference type="ChEBI" id="CHEBI:145989"/>
    </ligand>
</feature>
<feature type="binding site" evidence="7">
    <location>
        <position position="143"/>
    </location>
    <ligand>
        <name>3-phosphoshikimate</name>
        <dbReference type="ChEBI" id="CHEBI:145989"/>
    </ligand>
</feature>
<feature type="binding site" evidence="7">
    <location>
        <position position="22"/>
    </location>
    <ligand>
        <name>3-phosphoshikimate</name>
        <dbReference type="ChEBI" id="CHEBI:145989"/>
    </ligand>
</feature>
<dbReference type="PANTHER" id="PTHR21090">
    <property type="entry name" value="AROM/DEHYDROQUINATE SYNTHASE"/>
    <property type="match status" value="1"/>
</dbReference>
<dbReference type="Proteomes" id="UP000178485">
    <property type="component" value="Chromosome i"/>
</dbReference>
<feature type="binding site" evidence="7">
    <location>
        <position position="21"/>
    </location>
    <ligand>
        <name>3-phosphoshikimate</name>
        <dbReference type="ChEBI" id="CHEBI:145989"/>
    </ligand>
</feature>
<dbReference type="AlphaFoldDB" id="A0A1G4G411"/>
<feature type="domain" description="Enolpyruvate transferase" evidence="8">
    <location>
        <begin position="58"/>
        <end position="397"/>
    </location>
</feature>
<feature type="domain" description="Enolpyruvate transferase" evidence="8">
    <location>
        <begin position="6"/>
        <end position="57"/>
    </location>
</feature>
<evidence type="ECO:0000256" key="2">
    <source>
        <dbReference type="ARBA" id="ARBA00009948"/>
    </source>
</evidence>
<feature type="binding site" evidence="7">
    <location>
        <position position="145"/>
    </location>
    <ligand>
        <name>3-phosphoshikimate</name>
        <dbReference type="ChEBI" id="CHEBI:145989"/>
    </ligand>
</feature>
<keyword evidence="7" id="KW-0963">Cytoplasm</keyword>
<dbReference type="SUPFAM" id="SSF55205">
    <property type="entry name" value="EPT/RTPC-like"/>
    <property type="match status" value="1"/>
</dbReference>
<dbReference type="PROSITE" id="PS00104">
    <property type="entry name" value="EPSP_SYNTHASE_1"/>
    <property type="match status" value="1"/>
</dbReference>
<dbReference type="PROSITE" id="PS00885">
    <property type="entry name" value="EPSP_SYNTHASE_2"/>
    <property type="match status" value="1"/>
</dbReference>
<reference evidence="9 10" key="1">
    <citation type="submission" date="2016-08" db="EMBL/GenBank/DDBJ databases">
        <authorList>
            <person name="Seilhamer J.J."/>
        </authorList>
    </citation>
    <scope>NUCLEOTIDE SEQUENCE [LARGE SCALE GENOMIC DNA]</scope>
    <source>
        <strain evidence="9">ING2-E5A</strain>
    </source>
</reference>
<feature type="binding site" evidence="7">
    <location>
        <position position="314"/>
    </location>
    <ligand>
        <name>3-phosphoshikimate</name>
        <dbReference type="ChEBI" id="CHEBI:145989"/>
    </ligand>
</feature>
<keyword evidence="10" id="KW-1185">Reference proteome</keyword>
<dbReference type="GO" id="GO:0003866">
    <property type="term" value="F:3-phosphoshikimate 1-carboxyvinyltransferase activity"/>
    <property type="evidence" value="ECO:0007669"/>
    <property type="project" value="UniProtKB-UniRule"/>
</dbReference>
<dbReference type="InterPro" id="IPR006264">
    <property type="entry name" value="EPSP_synthase"/>
</dbReference>
<dbReference type="GO" id="GO:0009073">
    <property type="term" value="P:aromatic amino acid family biosynthetic process"/>
    <property type="evidence" value="ECO:0007669"/>
    <property type="project" value="UniProtKB-KW"/>
</dbReference>
<gene>
    <name evidence="7 9" type="primary">aroA</name>
    <name evidence="9" type="ORF">ING2E5A_0431</name>
</gene>
<dbReference type="UniPathway" id="UPA00053">
    <property type="reaction ID" value="UER00089"/>
</dbReference>
<evidence type="ECO:0000256" key="5">
    <source>
        <dbReference type="ARBA" id="ARBA00023141"/>
    </source>
</evidence>